<evidence type="ECO:0000313" key="8">
    <source>
        <dbReference type="Proteomes" id="UP000466307"/>
    </source>
</evidence>
<proteinExistence type="inferred from homology"/>
<protein>
    <submittedName>
        <fullName evidence="7">Lysoplasmalogenase</fullName>
    </submittedName>
</protein>
<dbReference type="Pfam" id="PF07947">
    <property type="entry name" value="YhhN"/>
    <property type="match status" value="1"/>
</dbReference>
<dbReference type="GO" id="GO:0016020">
    <property type="term" value="C:membrane"/>
    <property type="evidence" value="ECO:0007669"/>
    <property type="project" value="UniProtKB-SubCell"/>
</dbReference>
<feature type="transmembrane region" description="Helical" evidence="6">
    <location>
        <begin position="158"/>
        <end position="181"/>
    </location>
</feature>
<evidence type="ECO:0000256" key="3">
    <source>
        <dbReference type="ARBA" id="ARBA00022692"/>
    </source>
</evidence>
<feature type="transmembrane region" description="Helical" evidence="6">
    <location>
        <begin position="187"/>
        <end position="209"/>
    </location>
</feature>
<comment type="similarity">
    <text evidence="2">Belongs to the TMEM86 family.</text>
</comment>
<feature type="transmembrane region" description="Helical" evidence="6">
    <location>
        <begin position="49"/>
        <end position="70"/>
    </location>
</feature>
<reference evidence="7 8" key="1">
    <citation type="submission" date="2020-01" db="EMBL/GenBank/DDBJ databases">
        <title>Investigation of new actinobacteria for the biodesulphurisation of diesel fuel.</title>
        <authorList>
            <person name="Athi Narayanan S.M."/>
        </authorList>
    </citation>
    <scope>NUCLEOTIDE SEQUENCE [LARGE SCALE GENOMIC DNA]</scope>
    <source>
        <strain evidence="7 8">213E</strain>
    </source>
</reference>
<dbReference type="PANTHER" id="PTHR31885:SF6">
    <property type="entry name" value="GH04784P"/>
    <property type="match status" value="1"/>
</dbReference>
<dbReference type="AlphaFoldDB" id="A0A7K3LV64"/>
<dbReference type="EMBL" id="JAADZU010000103">
    <property type="protein sequence ID" value="NDK92180.1"/>
    <property type="molecule type" value="Genomic_DNA"/>
</dbReference>
<name>A0A7K3LV64_9ACTN</name>
<dbReference type="Proteomes" id="UP000466307">
    <property type="component" value="Unassembled WGS sequence"/>
</dbReference>
<feature type="transmembrane region" description="Helical" evidence="6">
    <location>
        <begin position="82"/>
        <end position="101"/>
    </location>
</feature>
<evidence type="ECO:0000313" key="7">
    <source>
        <dbReference type="EMBL" id="NDK92180.1"/>
    </source>
</evidence>
<gene>
    <name evidence="7" type="ORF">GYA93_21820</name>
</gene>
<comment type="caution">
    <text evidence="7">The sequence shown here is derived from an EMBL/GenBank/DDBJ whole genome shotgun (WGS) entry which is preliminary data.</text>
</comment>
<evidence type="ECO:0000256" key="2">
    <source>
        <dbReference type="ARBA" id="ARBA00007375"/>
    </source>
</evidence>
<dbReference type="RefSeq" id="WP_053777972.1">
    <property type="nucleotide sequence ID" value="NZ_JAADZU010000103.1"/>
</dbReference>
<evidence type="ECO:0000256" key="6">
    <source>
        <dbReference type="SAM" id="Phobius"/>
    </source>
</evidence>
<dbReference type="GO" id="GO:0016787">
    <property type="term" value="F:hydrolase activity"/>
    <property type="evidence" value="ECO:0007669"/>
    <property type="project" value="TreeGrafter"/>
</dbReference>
<keyword evidence="5 6" id="KW-0472">Membrane</keyword>
<keyword evidence="8" id="KW-1185">Reference proteome</keyword>
<organism evidence="7 8">
    <name type="scientific">Gordonia desulfuricans</name>
    <dbReference type="NCBI Taxonomy" id="89051"/>
    <lineage>
        <taxon>Bacteria</taxon>
        <taxon>Bacillati</taxon>
        <taxon>Actinomycetota</taxon>
        <taxon>Actinomycetes</taxon>
        <taxon>Mycobacteriales</taxon>
        <taxon>Gordoniaceae</taxon>
        <taxon>Gordonia</taxon>
    </lineage>
</organism>
<evidence type="ECO:0000256" key="1">
    <source>
        <dbReference type="ARBA" id="ARBA00004141"/>
    </source>
</evidence>
<comment type="subcellular location">
    <subcellularLocation>
        <location evidence="1">Membrane</location>
        <topology evidence="1">Multi-pass membrane protein</topology>
    </subcellularLocation>
</comment>
<feature type="transmembrane region" description="Helical" evidence="6">
    <location>
        <begin position="121"/>
        <end position="146"/>
    </location>
</feature>
<keyword evidence="3 6" id="KW-0812">Transmembrane</keyword>
<dbReference type="PANTHER" id="PTHR31885">
    <property type="entry name" value="GH04784P"/>
    <property type="match status" value="1"/>
</dbReference>
<evidence type="ECO:0000256" key="5">
    <source>
        <dbReference type="ARBA" id="ARBA00023136"/>
    </source>
</evidence>
<sequence>MSSSRLALLWLPYVLVSLIHVVAVAVESPLAPPTKLLLMPLLAVPVLAAAGRLSSTLTMLLLAALTLSWIGDGAGVVLSGDAVLPVMLGAFGLAHLAYIAAFTRQLSIHGFPRWAWVYAAWWIAMVAVIGPHAGALLIPVLLYGIVLAGTAATSTRCVTLIAAGGAFFLTSDSLLGIRLFLPDVAPGWFSPAVMATYTLGQGLIIAGAVRATQRVRVAT</sequence>
<keyword evidence="4 6" id="KW-1133">Transmembrane helix</keyword>
<evidence type="ECO:0000256" key="4">
    <source>
        <dbReference type="ARBA" id="ARBA00022989"/>
    </source>
</evidence>
<accession>A0A7K3LV64</accession>
<dbReference type="InterPro" id="IPR012506">
    <property type="entry name" value="TMEM86B-like"/>
</dbReference>